<dbReference type="PANTHER" id="PTHR35841:SF1">
    <property type="entry name" value="PHOSPHONATES-BINDING PERIPLASMIC PROTEIN"/>
    <property type="match status" value="1"/>
</dbReference>
<proteinExistence type="predicted"/>
<dbReference type="RefSeq" id="WP_231516993.1">
    <property type="nucleotide sequence ID" value="NZ_JMQN01000013.1"/>
</dbReference>
<evidence type="ECO:0000313" key="2">
    <source>
        <dbReference type="Proteomes" id="UP000028252"/>
    </source>
</evidence>
<evidence type="ECO:0000313" key="1">
    <source>
        <dbReference type="EMBL" id="KEA64996.1"/>
    </source>
</evidence>
<dbReference type="EMBL" id="JMQN01000013">
    <property type="protein sequence ID" value="KEA64996.1"/>
    <property type="molecule type" value="Genomic_DNA"/>
</dbReference>
<name>A0A081G2J1_9GAMM</name>
<dbReference type="eggNOG" id="COG3221">
    <property type="taxonomic scope" value="Bacteria"/>
</dbReference>
<reference evidence="1 2" key="1">
    <citation type="submission" date="2014-04" db="EMBL/GenBank/DDBJ databases">
        <title>Marinobacterium kochiensis sp. nov., isolated from sediment sample collected from Kochi backwaters in Kerala, India.</title>
        <authorList>
            <person name="Singh A."/>
            <person name="Pinnaka A.K."/>
        </authorList>
    </citation>
    <scope>NUCLEOTIDE SEQUENCE [LARGE SCALE GENOMIC DNA]</scope>
    <source>
        <strain evidence="1 2">AK27</strain>
    </source>
</reference>
<dbReference type="Pfam" id="PF12974">
    <property type="entry name" value="Phosphonate-bd"/>
    <property type="match status" value="1"/>
</dbReference>
<dbReference type="AlphaFoldDB" id="A0A081G2J1"/>
<sequence>MRSRSTPHLWQPLRTLFVLLLPLILLPIVASAAERTTYSLGVVPQFEQRKLFSIWQPIIDELEQQLTFDLQLIGSPKIPVFEKKFLAGEYDFAYMNPYHVLKANQSQGYIPLVRDASRQLTGIVVVKKDSPYTDPSQLEKKIIAFPSPNALGASLMTRADLSALYRIEFFPRYVQTHSSVYLNVALGQTAAGGGVLSTFSAQPDEVKARLRILYETRGVNPHPLAAHPRVPEADREALKTAWLELAATEEGQALMARIPMIQPIPASMSDYSALLDWGLDQYYFLE</sequence>
<accession>A0A081G2J1</accession>
<gene>
    <name evidence="1" type="ORF">ADIMK_0698</name>
</gene>
<protein>
    <submittedName>
        <fullName evidence="1">Phosphonate ABC transporter phosphate-binding periplasmic component</fullName>
    </submittedName>
</protein>
<dbReference type="PATRIC" id="fig|1232683.4.peg.690"/>
<keyword evidence="2" id="KW-1185">Reference proteome</keyword>
<dbReference type="Gene3D" id="3.40.190.10">
    <property type="entry name" value="Periplasmic binding protein-like II"/>
    <property type="match status" value="2"/>
</dbReference>
<comment type="caution">
    <text evidence="1">The sequence shown here is derived from an EMBL/GenBank/DDBJ whole genome shotgun (WGS) entry which is preliminary data.</text>
</comment>
<organism evidence="1 2">
    <name type="scientific">Marinobacterium lacunae</name>
    <dbReference type="NCBI Taxonomy" id="1232683"/>
    <lineage>
        <taxon>Bacteria</taxon>
        <taxon>Pseudomonadati</taxon>
        <taxon>Pseudomonadota</taxon>
        <taxon>Gammaproteobacteria</taxon>
        <taxon>Oceanospirillales</taxon>
        <taxon>Oceanospirillaceae</taxon>
        <taxon>Marinobacterium</taxon>
    </lineage>
</organism>
<dbReference type="SUPFAM" id="SSF53850">
    <property type="entry name" value="Periplasmic binding protein-like II"/>
    <property type="match status" value="1"/>
</dbReference>
<dbReference type="PANTHER" id="PTHR35841">
    <property type="entry name" value="PHOSPHONATES-BINDING PERIPLASMIC PROTEIN"/>
    <property type="match status" value="1"/>
</dbReference>
<dbReference type="Proteomes" id="UP000028252">
    <property type="component" value="Unassembled WGS sequence"/>
</dbReference>
<dbReference type="STRING" id="1232683.ADIMK_0698"/>